<dbReference type="GO" id="GO:0047429">
    <property type="term" value="F:nucleoside triphosphate diphosphatase activity"/>
    <property type="evidence" value="ECO:0007669"/>
    <property type="project" value="InterPro"/>
</dbReference>
<accession>A0AAX4JEV8</accession>
<dbReference type="InterPro" id="IPR002637">
    <property type="entry name" value="RdgB/HAM1"/>
</dbReference>
<dbReference type="AlphaFoldDB" id="A0AAX4JEV8"/>
<dbReference type="SUPFAM" id="SSF52972">
    <property type="entry name" value="ITPase-like"/>
    <property type="match status" value="1"/>
</dbReference>
<dbReference type="InterPro" id="IPR029001">
    <property type="entry name" value="ITPase-like_fam"/>
</dbReference>
<reference evidence="3" key="1">
    <citation type="journal article" date="2024" name="BMC Genomics">
        <title>Functional annotation of a divergent genome using sequence and structure-based similarity.</title>
        <authorList>
            <person name="Svedberg D."/>
            <person name="Winiger R.R."/>
            <person name="Berg A."/>
            <person name="Sharma H."/>
            <person name="Tellgren-Roth C."/>
            <person name="Debrunner-Vossbrinck B.A."/>
            <person name="Vossbrinck C.R."/>
            <person name="Barandun J."/>
        </authorList>
    </citation>
    <scope>NUCLEOTIDE SEQUENCE</scope>
    <source>
        <strain evidence="3">Illinois isolate</strain>
    </source>
</reference>
<keyword evidence="2" id="KW-0378">Hydrolase</keyword>
<organism evidence="3 4">
    <name type="scientific">Vairimorpha necatrix</name>
    <dbReference type="NCBI Taxonomy" id="6039"/>
    <lineage>
        <taxon>Eukaryota</taxon>
        <taxon>Fungi</taxon>
        <taxon>Fungi incertae sedis</taxon>
        <taxon>Microsporidia</taxon>
        <taxon>Nosematidae</taxon>
        <taxon>Vairimorpha</taxon>
    </lineage>
</organism>
<dbReference type="EMBL" id="CP142734">
    <property type="protein sequence ID" value="WUR04544.1"/>
    <property type="molecule type" value="Genomic_DNA"/>
</dbReference>
<evidence type="ECO:0000256" key="1">
    <source>
        <dbReference type="ARBA" id="ARBA00008023"/>
    </source>
</evidence>
<sequence>MLIYFVTSSFLKFKEVVDNYNLNFSQLNIPLTEIQGTQDQIALHKLKTACQIYPDKWIMVDDTSIEIIALNGFPGPYGKDFLSIGIDCIENLVSKIGRDTKLSCVIGLGNEKLKIFKLFNGNLKGKIVKREKNEYCEFDGFFVPDGFDIPYSDLSNDVKRLISHRGMAMRKMEMYIKEKEF</sequence>
<dbReference type="Pfam" id="PF01725">
    <property type="entry name" value="Ham1p_like"/>
    <property type="match status" value="1"/>
</dbReference>
<protein>
    <submittedName>
        <fullName evidence="3">Inosine triphosphate pyrophosphatase</fullName>
    </submittedName>
</protein>
<dbReference type="GeneID" id="90542378"/>
<dbReference type="GO" id="GO:0009143">
    <property type="term" value="P:nucleoside triphosphate catabolic process"/>
    <property type="evidence" value="ECO:0007669"/>
    <property type="project" value="InterPro"/>
</dbReference>
<dbReference type="RefSeq" id="XP_065330689.1">
    <property type="nucleotide sequence ID" value="XM_065474617.1"/>
</dbReference>
<dbReference type="PANTHER" id="PTHR11067">
    <property type="entry name" value="INOSINE TRIPHOSPHATE PYROPHOSPHATASE/HAM1 PROTEIN"/>
    <property type="match status" value="1"/>
</dbReference>
<dbReference type="Gene3D" id="3.90.950.10">
    <property type="match status" value="1"/>
</dbReference>
<name>A0AAX4JEV8_9MICR</name>
<evidence type="ECO:0000313" key="3">
    <source>
        <dbReference type="EMBL" id="WUR04544.1"/>
    </source>
</evidence>
<dbReference type="KEGG" id="vnx:VNE69_09099"/>
<evidence type="ECO:0000313" key="4">
    <source>
        <dbReference type="Proteomes" id="UP001334084"/>
    </source>
</evidence>
<dbReference type="PANTHER" id="PTHR11067:SF9">
    <property type="entry name" value="INOSINE TRIPHOSPHATE PYROPHOSPHATASE"/>
    <property type="match status" value="1"/>
</dbReference>
<dbReference type="GO" id="GO:0005737">
    <property type="term" value="C:cytoplasm"/>
    <property type="evidence" value="ECO:0007669"/>
    <property type="project" value="TreeGrafter"/>
</dbReference>
<evidence type="ECO:0000256" key="2">
    <source>
        <dbReference type="ARBA" id="ARBA00022801"/>
    </source>
</evidence>
<proteinExistence type="inferred from homology"/>
<keyword evidence="4" id="KW-1185">Reference proteome</keyword>
<comment type="similarity">
    <text evidence="1">Belongs to the HAM1 NTPase family.</text>
</comment>
<gene>
    <name evidence="3" type="ORF">VNE69_09099</name>
</gene>
<dbReference type="Proteomes" id="UP001334084">
    <property type="component" value="Chromosome 9"/>
</dbReference>